<evidence type="ECO:0000256" key="3">
    <source>
        <dbReference type="ARBA" id="ARBA00023125"/>
    </source>
</evidence>
<dbReference type="GO" id="GO:0003700">
    <property type="term" value="F:DNA-binding transcription factor activity"/>
    <property type="evidence" value="ECO:0007669"/>
    <property type="project" value="InterPro"/>
</dbReference>
<dbReference type="SUPFAM" id="SSF53850">
    <property type="entry name" value="Periplasmic binding protein-like II"/>
    <property type="match status" value="1"/>
</dbReference>
<proteinExistence type="inferred from homology"/>
<dbReference type="CDD" id="cd08411">
    <property type="entry name" value="PBP2_OxyR"/>
    <property type="match status" value="1"/>
</dbReference>
<protein>
    <submittedName>
        <fullName evidence="6">Hydrogen peroxide-inducible genes activator</fullName>
    </submittedName>
</protein>
<dbReference type="OrthoDB" id="9775392at2"/>
<accession>A0A4R5QLL3</accession>
<keyword evidence="2" id="KW-0805">Transcription regulation</keyword>
<organism evidence="6 7">
    <name type="scientific">Dankookia rubra</name>
    <dbReference type="NCBI Taxonomy" id="1442381"/>
    <lineage>
        <taxon>Bacteria</taxon>
        <taxon>Pseudomonadati</taxon>
        <taxon>Pseudomonadota</taxon>
        <taxon>Alphaproteobacteria</taxon>
        <taxon>Acetobacterales</taxon>
        <taxon>Roseomonadaceae</taxon>
        <taxon>Dankookia</taxon>
    </lineage>
</organism>
<dbReference type="GO" id="GO:0032993">
    <property type="term" value="C:protein-DNA complex"/>
    <property type="evidence" value="ECO:0007669"/>
    <property type="project" value="TreeGrafter"/>
</dbReference>
<keyword evidence="4" id="KW-0804">Transcription</keyword>
<evidence type="ECO:0000313" key="6">
    <source>
        <dbReference type="EMBL" id="TDH63759.1"/>
    </source>
</evidence>
<dbReference type="InterPro" id="IPR036390">
    <property type="entry name" value="WH_DNA-bd_sf"/>
</dbReference>
<evidence type="ECO:0000256" key="1">
    <source>
        <dbReference type="ARBA" id="ARBA00009437"/>
    </source>
</evidence>
<comment type="similarity">
    <text evidence="1">Belongs to the LysR transcriptional regulatory family.</text>
</comment>
<feature type="domain" description="HTH lysR-type" evidence="5">
    <location>
        <begin position="5"/>
        <end position="63"/>
    </location>
</feature>
<reference evidence="6 7" key="1">
    <citation type="journal article" date="2016" name="J. Microbiol.">
        <title>Dankookia rubra gen. nov., sp. nov., an alphaproteobacterium isolated from sediment of a shallow stream.</title>
        <authorList>
            <person name="Kim W.H."/>
            <person name="Kim D.H."/>
            <person name="Kang K."/>
            <person name="Ahn T.Y."/>
        </authorList>
    </citation>
    <scope>NUCLEOTIDE SEQUENCE [LARGE SCALE GENOMIC DNA]</scope>
    <source>
        <strain evidence="6 7">JCM30602</strain>
    </source>
</reference>
<evidence type="ECO:0000259" key="5">
    <source>
        <dbReference type="PROSITE" id="PS50931"/>
    </source>
</evidence>
<dbReference type="InterPro" id="IPR000847">
    <property type="entry name" value="LysR_HTH_N"/>
</dbReference>
<keyword evidence="3" id="KW-0238">DNA-binding</keyword>
<dbReference type="PANTHER" id="PTHR30346:SF10">
    <property type="entry name" value="TRANSCRIPTIONAL REGULATOR OF OXIDATIVE STRESS OXYR"/>
    <property type="match status" value="1"/>
</dbReference>
<sequence length="309" mass="32284">MITLPSPQQLRYLLALADHGHFGRAATACAVSQSTLSAGIIALERQLDAALLERGAAKRPVFTLLGLEVVERARQALGALEAVAETAAAARDPLSGPLRLGIIPTIGPFLLPRLMPALRAAFPRLRLWLREDQTERLVAQLEAGRLDLLLLALPCACGDAETLALATDPFLAALPAGHRLAARDRVPVGALSAERLLLLEGGHCLREHALDACGLPRGTLPGEEGFAATSLHTLVQMVASGLGVTLVPRLAVEGGVLAGTPVEVRPLEGEDGAEATSGRSLALAWRARSPRAAEFRDLAPAIAAAMNGA</sequence>
<dbReference type="Pfam" id="PF00126">
    <property type="entry name" value="HTH_1"/>
    <property type="match status" value="1"/>
</dbReference>
<dbReference type="PROSITE" id="PS50931">
    <property type="entry name" value="HTH_LYSR"/>
    <property type="match status" value="1"/>
</dbReference>
<keyword evidence="7" id="KW-1185">Reference proteome</keyword>
<dbReference type="RefSeq" id="WP_133287553.1">
    <property type="nucleotide sequence ID" value="NZ_SMSJ01000004.1"/>
</dbReference>
<evidence type="ECO:0000256" key="4">
    <source>
        <dbReference type="ARBA" id="ARBA00023163"/>
    </source>
</evidence>
<evidence type="ECO:0000313" key="7">
    <source>
        <dbReference type="Proteomes" id="UP000295096"/>
    </source>
</evidence>
<comment type="caution">
    <text evidence="6">The sequence shown here is derived from an EMBL/GenBank/DDBJ whole genome shotgun (WGS) entry which is preliminary data.</text>
</comment>
<name>A0A4R5QLL3_9PROT</name>
<dbReference type="SUPFAM" id="SSF46785">
    <property type="entry name" value="Winged helix' DNA-binding domain"/>
    <property type="match status" value="1"/>
</dbReference>
<dbReference type="Gene3D" id="1.10.10.10">
    <property type="entry name" value="Winged helix-like DNA-binding domain superfamily/Winged helix DNA-binding domain"/>
    <property type="match status" value="1"/>
</dbReference>
<dbReference type="InterPro" id="IPR036388">
    <property type="entry name" value="WH-like_DNA-bd_sf"/>
</dbReference>
<dbReference type="EMBL" id="SMSJ01000004">
    <property type="protein sequence ID" value="TDH63759.1"/>
    <property type="molecule type" value="Genomic_DNA"/>
</dbReference>
<dbReference type="InterPro" id="IPR005119">
    <property type="entry name" value="LysR_subst-bd"/>
</dbReference>
<dbReference type="Gene3D" id="3.40.190.10">
    <property type="entry name" value="Periplasmic binding protein-like II"/>
    <property type="match status" value="2"/>
</dbReference>
<dbReference type="Pfam" id="PF03466">
    <property type="entry name" value="LysR_substrate"/>
    <property type="match status" value="1"/>
</dbReference>
<dbReference type="PANTHER" id="PTHR30346">
    <property type="entry name" value="TRANSCRIPTIONAL DUAL REGULATOR HCAR-RELATED"/>
    <property type="match status" value="1"/>
</dbReference>
<gene>
    <name evidence="6" type="ORF">E2C06_05380</name>
</gene>
<dbReference type="AlphaFoldDB" id="A0A4R5QLL3"/>
<dbReference type="GO" id="GO:0003677">
    <property type="term" value="F:DNA binding"/>
    <property type="evidence" value="ECO:0007669"/>
    <property type="project" value="UniProtKB-KW"/>
</dbReference>
<evidence type="ECO:0000256" key="2">
    <source>
        <dbReference type="ARBA" id="ARBA00023015"/>
    </source>
</evidence>
<dbReference type="Proteomes" id="UP000295096">
    <property type="component" value="Unassembled WGS sequence"/>
</dbReference>